<dbReference type="EMBL" id="CP054020">
    <property type="protein sequence ID" value="QKI88258.1"/>
    <property type="molecule type" value="Genomic_DNA"/>
</dbReference>
<keyword evidence="1" id="KW-0812">Transmembrane</keyword>
<dbReference type="Pfam" id="PF05751">
    <property type="entry name" value="FixH"/>
    <property type="match status" value="1"/>
</dbReference>
<feature type="transmembrane region" description="Helical" evidence="1">
    <location>
        <begin position="20"/>
        <end position="43"/>
    </location>
</feature>
<name>A0A7D4NX08_9GAMM</name>
<evidence type="ECO:0000313" key="3">
    <source>
        <dbReference type="Proteomes" id="UP000504724"/>
    </source>
</evidence>
<dbReference type="KEGG" id="txa:HQN79_01035"/>
<protein>
    <submittedName>
        <fullName evidence="2">FixH family protein</fullName>
    </submittedName>
</protein>
<keyword evidence="1" id="KW-0472">Membrane</keyword>
<evidence type="ECO:0000256" key="1">
    <source>
        <dbReference type="SAM" id="Phobius"/>
    </source>
</evidence>
<dbReference type="InterPro" id="IPR008620">
    <property type="entry name" value="FixH"/>
</dbReference>
<proteinExistence type="predicted"/>
<gene>
    <name evidence="2" type="ORF">HQN79_01035</name>
</gene>
<dbReference type="RefSeq" id="WP_173283854.1">
    <property type="nucleotide sequence ID" value="NZ_CP054020.1"/>
</dbReference>
<keyword evidence="3" id="KW-1185">Reference proteome</keyword>
<accession>A0A7D4NX08</accession>
<reference evidence="2 3" key="1">
    <citation type="submission" date="2020-05" db="EMBL/GenBank/DDBJ databases">
        <title>Thiomicrorhabdus sediminis sp.nov. and Thiomicrorhabdus xiamenensis sp.nov., novel sulfur-oxidizing bacteria isolated from coastal sediment.</title>
        <authorList>
            <person name="Liu X."/>
        </authorList>
    </citation>
    <scope>NUCLEOTIDE SEQUENCE [LARGE SCALE GENOMIC DNA]</scope>
    <source>
        <strain evidence="2 3">G2</strain>
    </source>
</reference>
<dbReference type="AlphaFoldDB" id="A0A7D4NX08"/>
<keyword evidence="1" id="KW-1133">Transmembrane helix</keyword>
<evidence type="ECO:0000313" key="2">
    <source>
        <dbReference type="EMBL" id="QKI88258.1"/>
    </source>
</evidence>
<organism evidence="2 3">
    <name type="scientific">Thiomicrorhabdus xiamenensis</name>
    <dbReference type="NCBI Taxonomy" id="2739063"/>
    <lineage>
        <taxon>Bacteria</taxon>
        <taxon>Pseudomonadati</taxon>
        <taxon>Pseudomonadota</taxon>
        <taxon>Gammaproteobacteria</taxon>
        <taxon>Thiotrichales</taxon>
        <taxon>Piscirickettsiaceae</taxon>
        <taxon>Thiomicrorhabdus</taxon>
    </lineage>
</organism>
<dbReference type="Proteomes" id="UP000504724">
    <property type="component" value="Chromosome"/>
</dbReference>
<sequence length="173" mass="19746">MPEAKKDQRDWSNVWKNPFVIAWLVILTIVLAVNFFMVSMAIVTNPGLVVDDFYEQGKNMDKILAEQKRMEKLGWQLNIDLPILSEAKSQTVTLNVLDNENKPMDVDSAILYYYRPSDRNLDGEAPLSATTETGVYQVEFSLPLKGKWDVIMEVKKGENTFNVGRSIMVQDPE</sequence>